<comment type="similarity">
    <text evidence="5">Belongs to the PINc/VapC protein family.</text>
</comment>
<gene>
    <name evidence="5" type="primary">vapC</name>
    <name evidence="7" type="ORF">O7A60_01910</name>
</gene>
<feature type="domain" description="PIN" evidence="6">
    <location>
        <begin position="4"/>
        <end position="139"/>
    </location>
</feature>
<evidence type="ECO:0000259" key="6">
    <source>
        <dbReference type="Pfam" id="PF01850"/>
    </source>
</evidence>
<comment type="caution">
    <text evidence="7">The sequence shown here is derived from an EMBL/GenBank/DDBJ whole genome shotgun (WGS) entry which is preliminary data.</text>
</comment>
<organism evidence="7 8">
    <name type="scientific">Mesorhizobium salmacidum</name>
    <dbReference type="NCBI Taxonomy" id="3015171"/>
    <lineage>
        <taxon>Bacteria</taxon>
        <taxon>Pseudomonadati</taxon>
        <taxon>Pseudomonadota</taxon>
        <taxon>Alphaproteobacteria</taxon>
        <taxon>Hyphomicrobiales</taxon>
        <taxon>Phyllobacteriaceae</taxon>
        <taxon>Mesorhizobium</taxon>
    </lineage>
</organism>
<dbReference type="Gene3D" id="3.40.50.1010">
    <property type="entry name" value="5'-nuclease"/>
    <property type="match status" value="1"/>
</dbReference>
<dbReference type="HAMAP" id="MF_00265">
    <property type="entry name" value="VapC_Nob1"/>
    <property type="match status" value="1"/>
</dbReference>
<sequence length="141" mass="14854">MSLFIDASAVVALLRPEPTAGELAARMDAHGGPFFISAVVRFETAMALARSKTPLPSPVEPAAIAKANAAVDRFVLDLGIGEVLISAEVGRLAVEAARSYGKGVNSPAQLNMGDCFSYACCKAYDLALLYTGQDFTKTDIR</sequence>
<keyword evidence="5" id="KW-0460">Magnesium</keyword>
<evidence type="ECO:0000313" key="8">
    <source>
        <dbReference type="Proteomes" id="UP001387293"/>
    </source>
</evidence>
<dbReference type="EMBL" id="JAPYKS010000001">
    <property type="protein sequence ID" value="MEI9407534.1"/>
    <property type="molecule type" value="Genomic_DNA"/>
</dbReference>
<protein>
    <recommendedName>
        <fullName evidence="5">Ribonuclease VapC</fullName>
        <shortName evidence="5">RNase VapC</shortName>
        <ecNumber evidence="5">3.1.-.-</ecNumber>
    </recommendedName>
    <alternativeName>
        <fullName evidence="5">Toxin VapC</fullName>
    </alternativeName>
</protein>
<dbReference type="InterPro" id="IPR002716">
    <property type="entry name" value="PIN_dom"/>
</dbReference>
<proteinExistence type="inferred from homology"/>
<dbReference type="InterPro" id="IPR029060">
    <property type="entry name" value="PIN-like_dom_sf"/>
</dbReference>
<evidence type="ECO:0000256" key="2">
    <source>
        <dbReference type="ARBA" id="ARBA00022722"/>
    </source>
</evidence>
<dbReference type="CDD" id="cd09871">
    <property type="entry name" value="PIN_MtVapC28-VapC30-like"/>
    <property type="match status" value="1"/>
</dbReference>
<comment type="cofactor">
    <cofactor evidence="5">
        <name>Mg(2+)</name>
        <dbReference type="ChEBI" id="CHEBI:18420"/>
    </cofactor>
</comment>
<name>A0ABU8KPA8_9HYPH</name>
<dbReference type="Proteomes" id="UP001387293">
    <property type="component" value="Unassembled WGS sequence"/>
</dbReference>
<accession>A0ABU8KPA8</accession>
<evidence type="ECO:0000256" key="4">
    <source>
        <dbReference type="ARBA" id="ARBA00022801"/>
    </source>
</evidence>
<evidence type="ECO:0000256" key="1">
    <source>
        <dbReference type="ARBA" id="ARBA00022649"/>
    </source>
</evidence>
<keyword evidence="3 5" id="KW-0479">Metal-binding</keyword>
<evidence type="ECO:0000256" key="5">
    <source>
        <dbReference type="HAMAP-Rule" id="MF_00265"/>
    </source>
</evidence>
<dbReference type="SUPFAM" id="SSF88723">
    <property type="entry name" value="PIN domain-like"/>
    <property type="match status" value="1"/>
</dbReference>
<reference evidence="7 8" key="1">
    <citation type="submission" date="2022-12" db="EMBL/GenBank/DDBJ databases">
        <authorList>
            <person name="Muema E."/>
        </authorList>
    </citation>
    <scope>NUCLEOTIDE SEQUENCE [LARGE SCALE GENOMIC DNA]</scope>
    <source>
        <strain evidence="8">1326</strain>
    </source>
</reference>
<comment type="function">
    <text evidence="5">Toxic component of a toxin-antitoxin (TA) system. An RNase.</text>
</comment>
<feature type="binding site" evidence="5">
    <location>
        <position position="114"/>
    </location>
    <ligand>
        <name>Mg(2+)</name>
        <dbReference type="ChEBI" id="CHEBI:18420"/>
    </ligand>
</feature>
<keyword evidence="1 5" id="KW-1277">Toxin-antitoxin system</keyword>
<feature type="binding site" evidence="5">
    <location>
        <position position="6"/>
    </location>
    <ligand>
        <name>Mg(2+)</name>
        <dbReference type="ChEBI" id="CHEBI:18420"/>
    </ligand>
</feature>
<keyword evidence="4 5" id="KW-0378">Hydrolase</keyword>
<dbReference type="EC" id="3.1.-.-" evidence="5"/>
<evidence type="ECO:0000256" key="3">
    <source>
        <dbReference type="ARBA" id="ARBA00022723"/>
    </source>
</evidence>
<dbReference type="Pfam" id="PF01850">
    <property type="entry name" value="PIN"/>
    <property type="match status" value="1"/>
</dbReference>
<keyword evidence="2 5" id="KW-0540">Nuclease</keyword>
<keyword evidence="5" id="KW-0800">Toxin</keyword>
<keyword evidence="8" id="KW-1185">Reference proteome</keyword>
<dbReference type="InterPro" id="IPR022907">
    <property type="entry name" value="VapC_family"/>
</dbReference>
<evidence type="ECO:0000313" key="7">
    <source>
        <dbReference type="EMBL" id="MEI9407534.1"/>
    </source>
</evidence>